<gene>
    <name evidence="14" type="ORF">PGLA1383_LOCUS25466</name>
</gene>
<evidence type="ECO:0000259" key="13">
    <source>
        <dbReference type="PROSITE" id="PS51847"/>
    </source>
</evidence>
<feature type="region of interest" description="Disordered" evidence="11">
    <location>
        <begin position="282"/>
        <end position="314"/>
    </location>
</feature>
<evidence type="ECO:0000256" key="10">
    <source>
        <dbReference type="ARBA" id="ARBA00023136"/>
    </source>
</evidence>
<dbReference type="InterPro" id="IPR003029">
    <property type="entry name" value="S1_domain"/>
</dbReference>
<keyword evidence="10" id="KW-0472">Membrane</keyword>
<evidence type="ECO:0000313" key="14">
    <source>
        <dbReference type="EMBL" id="CAE8607543.1"/>
    </source>
</evidence>
<dbReference type="SUPFAM" id="SSF49562">
    <property type="entry name" value="C2 domain (Calcium/lipid-binding domain, CaLB)"/>
    <property type="match status" value="1"/>
</dbReference>
<evidence type="ECO:0000256" key="1">
    <source>
        <dbReference type="ARBA" id="ARBA00004370"/>
    </source>
</evidence>
<dbReference type="InterPro" id="IPR012340">
    <property type="entry name" value="NA-bd_OB-fold"/>
</dbReference>
<evidence type="ECO:0000256" key="5">
    <source>
        <dbReference type="ARBA" id="ARBA00022737"/>
    </source>
</evidence>
<evidence type="ECO:0000256" key="7">
    <source>
        <dbReference type="ARBA" id="ARBA00022989"/>
    </source>
</evidence>
<reference evidence="14" key="1">
    <citation type="submission" date="2021-02" db="EMBL/GenBank/DDBJ databases">
        <authorList>
            <person name="Dougan E. K."/>
            <person name="Rhodes N."/>
            <person name="Thang M."/>
            <person name="Chan C."/>
        </authorList>
    </citation>
    <scope>NUCLEOTIDE SEQUENCE</scope>
</reference>
<evidence type="ECO:0000256" key="11">
    <source>
        <dbReference type="SAM" id="MobiDB-lite"/>
    </source>
</evidence>
<dbReference type="PROSITE" id="PS51847">
    <property type="entry name" value="SMP"/>
    <property type="match status" value="1"/>
</dbReference>
<sequence length="961" mass="104034">MLWLPCCAKEQLSPMSAPRSDVGIDSAPVGAMAEQIDGLPLSGTGIKVGHKVYQHFPEFVENSAEELSWFNHALECMWPKVSDLAQFIAEQNILPKIQQKLANLQFHNKEIQVKDVHFSQFTLGDKSPIFGPVMVSSYPQGSVRVRVGFRYLSDMHMEVSMQTPLGIQKFGMKDLKIVGEMVFRLRPYIHSNPGVGGVSMFFINPPEIDFTWSGNAGLGNFPGIKEQVRKVVDQVASNLVVLPNVVSQLMNFKDRVPYPLLFTSPSPLGMLRLTLIKAVSDEHPSCKPKKEQRDSTKGMELPPPVESQPKSGGGGLFGSLMQVKKKLNDTVDIVEHKLAHAVGRSLDPHLKFKVGQQVWDAEVVDWGTTHDFIVWDPEQMLHITLWDRDLASGDDKIGVTQPMSVSEALTQLQKGVEFFEPHSAVKHEMSKLGSKLDEAHGKLRTASKGSNRFSQMTQQLFGISSASKRAGEIQLKAEWFEAMPGFLHPEGSIIIVRISEMRQDSQFLKDALPALRAKLGDEEKTTKEASAMKGATDNKAVMTVLEECRANLQKEGVTAKVIDKALDLSSIAKSRVAINRSLYFPIDAKTDINTLSIDLSLVDITKISRKHSTEEVLGTTTIKLSQLMSAPGLYLPGPHVFPHTVFVRLFLCVGLRASNASTKQQHSHDAWGLAGALGTTRAPSARRSVHLTELPAGQKSLGDLSEGAAVRVRLLALDSGRLLLSMKGADSRSAGSSAGGGGGRFVAGGGSSFAAPAVPAAAKAQASTDAASWQTGTVREATAYGLLVEVQGALGLVYSTEIERYPEDPASEFVEGQEVQVRIVDEEGEPGGYMGLSMRTSPIQIQADVDAQRSLVDALRTAHSAPSEANAGVSAQDLELRAMRDRLRTFLSVSPNAWLSGMVQQGTPFGVLVSVPHPDGGSSVSGLLPEGEASALRFGDRVPIRIASVDTHRGVLSLTAS</sequence>
<keyword evidence="6" id="KW-0106">Calcium</keyword>
<keyword evidence="2" id="KW-0813">Transport</keyword>
<proteinExistence type="predicted"/>
<keyword evidence="7" id="KW-1133">Transmembrane helix</keyword>
<evidence type="ECO:0000256" key="9">
    <source>
        <dbReference type="ARBA" id="ARBA00023121"/>
    </source>
</evidence>
<dbReference type="GO" id="GO:0003676">
    <property type="term" value="F:nucleic acid binding"/>
    <property type="evidence" value="ECO:0007669"/>
    <property type="project" value="InterPro"/>
</dbReference>
<dbReference type="GO" id="GO:0046872">
    <property type="term" value="F:metal ion binding"/>
    <property type="evidence" value="ECO:0007669"/>
    <property type="project" value="UniProtKB-KW"/>
</dbReference>
<comment type="subcellular location">
    <subcellularLocation>
        <location evidence="1">Membrane</location>
    </subcellularLocation>
</comment>
<dbReference type="GO" id="GO:0016020">
    <property type="term" value="C:membrane"/>
    <property type="evidence" value="ECO:0007669"/>
    <property type="project" value="UniProtKB-SubCell"/>
</dbReference>
<keyword evidence="15" id="KW-1185">Reference proteome</keyword>
<dbReference type="PANTHER" id="PTHR45761:SF1">
    <property type="entry name" value="EXTENDED SYNAPTOTAGMIN-LIKE PROTEIN 2, ISOFORM C"/>
    <property type="match status" value="1"/>
</dbReference>
<dbReference type="Gene3D" id="2.40.50.140">
    <property type="entry name" value="Nucleic acid-binding proteins"/>
    <property type="match status" value="1"/>
</dbReference>
<feature type="domain" description="SMP-LTD" evidence="13">
    <location>
        <begin position="63"/>
        <end position="251"/>
    </location>
</feature>
<keyword evidence="8" id="KW-0445">Lipid transport</keyword>
<keyword evidence="5" id="KW-0677">Repeat</keyword>
<dbReference type="GO" id="GO:0006869">
    <property type="term" value="P:lipid transport"/>
    <property type="evidence" value="ECO:0007669"/>
    <property type="project" value="UniProtKB-KW"/>
</dbReference>
<feature type="domain" description="S1 motif" evidence="12">
    <location>
        <begin position="896"/>
        <end position="961"/>
    </location>
</feature>
<dbReference type="SUPFAM" id="SSF50249">
    <property type="entry name" value="Nucleic acid-binding proteins"/>
    <property type="match status" value="1"/>
</dbReference>
<dbReference type="OrthoDB" id="1029639at2759"/>
<evidence type="ECO:0000256" key="3">
    <source>
        <dbReference type="ARBA" id="ARBA00022692"/>
    </source>
</evidence>
<dbReference type="Pfam" id="PF17047">
    <property type="entry name" value="SMP_LBD"/>
    <property type="match status" value="1"/>
</dbReference>
<dbReference type="CDD" id="cd21670">
    <property type="entry name" value="SMP_ESyt"/>
    <property type="match status" value="1"/>
</dbReference>
<dbReference type="InterPro" id="IPR035892">
    <property type="entry name" value="C2_domain_sf"/>
</dbReference>
<keyword evidence="3" id="KW-0812">Transmembrane</keyword>
<evidence type="ECO:0000256" key="4">
    <source>
        <dbReference type="ARBA" id="ARBA00022723"/>
    </source>
</evidence>
<evidence type="ECO:0000259" key="12">
    <source>
        <dbReference type="PROSITE" id="PS50126"/>
    </source>
</evidence>
<dbReference type="InterPro" id="IPR051634">
    <property type="entry name" value="Extended_Synaptotagmin"/>
</dbReference>
<evidence type="ECO:0000256" key="6">
    <source>
        <dbReference type="ARBA" id="ARBA00022837"/>
    </source>
</evidence>
<evidence type="ECO:0000313" key="15">
    <source>
        <dbReference type="Proteomes" id="UP000654075"/>
    </source>
</evidence>
<dbReference type="EMBL" id="CAJNNV010021856">
    <property type="protein sequence ID" value="CAE8607543.1"/>
    <property type="molecule type" value="Genomic_DNA"/>
</dbReference>
<protein>
    <recommendedName>
        <fullName evidence="16">SMP-LTD domain-containing protein</fullName>
    </recommendedName>
</protein>
<evidence type="ECO:0000256" key="8">
    <source>
        <dbReference type="ARBA" id="ARBA00023055"/>
    </source>
</evidence>
<dbReference type="SMART" id="SM00316">
    <property type="entry name" value="S1"/>
    <property type="match status" value="2"/>
</dbReference>
<feature type="compositionally biased region" description="Basic and acidic residues" evidence="11">
    <location>
        <begin position="282"/>
        <end position="297"/>
    </location>
</feature>
<evidence type="ECO:0008006" key="16">
    <source>
        <dbReference type="Google" id="ProtNLM"/>
    </source>
</evidence>
<keyword evidence="9" id="KW-0446">Lipid-binding</keyword>
<dbReference type="GO" id="GO:0008289">
    <property type="term" value="F:lipid binding"/>
    <property type="evidence" value="ECO:0007669"/>
    <property type="project" value="UniProtKB-KW"/>
</dbReference>
<dbReference type="AlphaFoldDB" id="A0A813F7K1"/>
<dbReference type="PROSITE" id="PS50126">
    <property type="entry name" value="S1"/>
    <property type="match status" value="2"/>
</dbReference>
<accession>A0A813F7K1</accession>
<dbReference type="InterPro" id="IPR039010">
    <property type="entry name" value="Synaptotagmin_SMP"/>
</dbReference>
<organism evidence="14 15">
    <name type="scientific">Polarella glacialis</name>
    <name type="common">Dinoflagellate</name>
    <dbReference type="NCBI Taxonomy" id="89957"/>
    <lineage>
        <taxon>Eukaryota</taxon>
        <taxon>Sar</taxon>
        <taxon>Alveolata</taxon>
        <taxon>Dinophyceae</taxon>
        <taxon>Suessiales</taxon>
        <taxon>Suessiaceae</taxon>
        <taxon>Polarella</taxon>
    </lineage>
</organism>
<dbReference type="InterPro" id="IPR031468">
    <property type="entry name" value="SMP_LBD"/>
</dbReference>
<evidence type="ECO:0000256" key="2">
    <source>
        <dbReference type="ARBA" id="ARBA00022448"/>
    </source>
</evidence>
<feature type="domain" description="S1 motif" evidence="12">
    <location>
        <begin position="771"/>
        <end position="839"/>
    </location>
</feature>
<keyword evidence="4" id="KW-0479">Metal-binding</keyword>
<comment type="caution">
    <text evidence="14">The sequence shown here is derived from an EMBL/GenBank/DDBJ whole genome shotgun (WGS) entry which is preliminary data.</text>
</comment>
<dbReference type="PANTHER" id="PTHR45761">
    <property type="entry name" value="EXTENDED SYNAPTOTAGMIN-LIKE PROTEIN 2, ISOFORM C"/>
    <property type="match status" value="1"/>
</dbReference>
<name>A0A813F7K1_POLGL</name>
<dbReference type="Proteomes" id="UP000654075">
    <property type="component" value="Unassembled WGS sequence"/>
</dbReference>